<evidence type="ECO:0000313" key="3">
    <source>
        <dbReference type="Proteomes" id="UP000050761"/>
    </source>
</evidence>
<reference evidence="4" key="2">
    <citation type="submission" date="2019-09" db="UniProtKB">
        <authorList>
            <consortium name="WormBaseParasite"/>
        </authorList>
    </citation>
    <scope>IDENTIFICATION</scope>
</reference>
<dbReference type="PROSITE" id="PS50878">
    <property type="entry name" value="RT_POL"/>
    <property type="match status" value="1"/>
</dbReference>
<protein>
    <submittedName>
        <fullName evidence="4">Reverse transcriptase domain-containing protein</fullName>
    </submittedName>
</protein>
<reference evidence="2 3" key="1">
    <citation type="submission" date="2018-11" db="EMBL/GenBank/DDBJ databases">
        <authorList>
            <consortium name="Pathogen Informatics"/>
        </authorList>
    </citation>
    <scope>NUCLEOTIDE SEQUENCE [LARGE SCALE GENOMIC DNA]</scope>
</reference>
<accession>A0A183G4Z9</accession>
<dbReference type="Proteomes" id="UP000050761">
    <property type="component" value="Unassembled WGS sequence"/>
</dbReference>
<dbReference type="Pfam" id="PF00078">
    <property type="entry name" value="RVT_1"/>
    <property type="match status" value="1"/>
</dbReference>
<organism evidence="3 4">
    <name type="scientific">Heligmosomoides polygyrus</name>
    <name type="common">Parasitic roundworm</name>
    <dbReference type="NCBI Taxonomy" id="6339"/>
    <lineage>
        <taxon>Eukaryota</taxon>
        <taxon>Metazoa</taxon>
        <taxon>Ecdysozoa</taxon>
        <taxon>Nematoda</taxon>
        <taxon>Chromadorea</taxon>
        <taxon>Rhabditida</taxon>
        <taxon>Rhabditina</taxon>
        <taxon>Rhabditomorpha</taxon>
        <taxon>Strongyloidea</taxon>
        <taxon>Heligmosomidae</taxon>
        <taxon>Heligmosomoides</taxon>
    </lineage>
</organism>
<sequence>MQVHIALLDLGKAFDRVPREVAGYALRQHNVPEELIEWVRMLYSCPKSRVQVAAGTPLEFRISIGVHQGSALSPFLFNDGTATFCVEKKTASVR</sequence>
<proteinExistence type="predicted"/>
<accession>A0A3P8AQR5</accession>
<dbReference type="WBParaSite" id="HPBE_0001664401-mRNA-1">
    <property type="protein sequence ID" value="HPBE_0001664401-mRNA-1"/>
    <property type="gene ID" value="HPBE_0001664401"/>
</dbReference>
<evidence type="ECO:0000313" key="4">
    <source>
        <dbReference type="WBParaSite" id="HPBE_0001664401-mRNA-1"/>
    </source>
</evidence>
<dbReference type="AlphaFoldDB" id="A0A183G4Z9"/>
<dbReference type="PANTHER" id="PTHR19446">
    <property type="entry name" value="REVERSE TRANSCRIPTASES"/>
    <property type="match status" value="1"/>
</dbReference>
<dbReference type="OrthoDB" id="5845191at2759"/>
<gene>
    <name evidence="2" type="ORF">HPBE_LOCUS16643</name>
</gene>
<evidence type="ECO:0000259" key="1">
    <source>
        <dbReference type="PROSITE" id="PS50878"/>
    </source>
</evidence>
<keyword evidence="3" id="KW-1185">Reference proteome</keyword>
<dbReference type="InterPro" id="IPR000477">
    <property type="entry name" value="RT_dom"/>
</dbReference>
<dbReference type="EMBL" id="UZAH01029534">
    <property type="protein sequence ID" value="VDP06570.1"/>
    <property type="molecule type" value="Genomic_DNA"/>
</dbReference>
<feature type="domain" description="Reverse transcriptase" evidence="1">
    <location>
        <begin position="1"/>
        <end position="94"/>
    </location>
</feature>
<name>A0A183G4Z9_HELPZ</name>
<evidence type="ECO:0000313" key="2">
    <source>
        <dbReference type="EMBL" id="VDP06570.1"/>
    </source>
</evidence>